<proteinExistence type="predicted"/>
<dbReference type="CDD" id="cd00093">
    <property type="entry name" value="HTH_XRE"/>
    <property type="match status" value="1"/>
</dbReference>
<accession>A0A2N3LGQ6</accession>
<dbReference type="Pfam" id="PF12844">
    <property type="entry name" value="HTH_19"/>
    <property type="match status" value="1"/>
</dbReference>
<dbReference type="PROSITE" id="PS50943">
    <property type="entry name" value="HTH_CROC1"/>
    <property type="match status" value="1"/>
</dbReference>
<comment type="caution">
    <text evidence="2">The sequence shown here is derived from an EMBL/GenBank/DDBJ whole genome shotgun (WGS) entry which is preliminary data.</text>
</comment>
<sequence length="134" mass="15830">MSFSKRFKEFRENLGLTQQEMAARLHKQQPDISKIENGEKELTVSELNEFRKTFHLSNEVLLYLTYGIDSESLVAKTVIRERFEDAESQRILEYLLEHPNFKNLLSRITLLPEKNQQYIAQILNTIVKTEEARK</sequence>
<dbReference type="OrthoDB" id="2381879at2"/>
<evidence type="ECO:0000313" key="2">
    <source>
        <dbReference type="EMBL" id="PKR83779.1"/>
    </source>
</evidence>
<dbReference type="GO" id="GO:0003677">
    <property type="term" value="F:DNA binding"/>
    <property type="evidence" value="ECO:0007669"/>
    <property type="project" value="InterPro"/>
</dbReference>
<organism evidence="2 3">
    <name type="scientific">Heyndrickxia camelliae</name>
    <dbReference type="NCBI Taxonomy" id="1707093"/>
    <lineage>
        <taxon>Bacteria</taxon>
        <taxon>Bacillati</taxon>
        <taxon>Bacillota</taxon>
        <taxon>Bacilli</taxon>
        <taxon>Bacillales</taxon>
        <taxon>Bacillaceae</taxon>
        <taxon>Heyndrickxia</taxon>
    </lineage>
</organism>
<gene>
    <name evidence="2" type="ORF">CWO92_17365</name>
</gene>
<reference evidence="2 3" key="1">
    <citation type="submission" date="2017-11" db="EMBL/GenBank/DDBJ databases">
        <title>Bacillus camelliae sp. nov., isolated from pu'er tea.</title>
        <authorList>
            <person name="Niu L."/>
        </authorList>
    </citation>
    <scope>NUCLEOTIDE SEQUENCE [LARGE SCALE GENOMIC DNA]</scope>
    <source>
        <strain evidence="2 3">7578-1</strain>
    </source>
</reference>
<dbReference type="SMART" id="SM00530">
    <property type="entry name" value="HTH_XRE"/>
    <property type="match status" value="1"/>
</dbReference>
<dbReference type="InterPro" id="IPR001387">
    <property type="entry name" value="Cro/C1-type_HTH"/>
</dbReference>
<dbReference type="RefSeq" id="WP_101355477.1">
    <property type="nucleotide sequence ID" value="NZ_PIQO01000015.1"/>
</dbReference>
<dbReference type="EMBL" id="PIQO01000015">
    <property type="protein sequence ID" value="PKR83779.1"/>
    <property type="molecule type" value="Genomic_DNA"/>
</dbReference>
<evidence type="ECO:0000313" key="3">
    <source>
        <dbReference type="Proteomes" id="UP000233440"/>
    </source>
</evidence>
<dbReference type="SUPFAM" id="SSF47413">
    <property type="entry name" value="lambda repressor-like DNA-binding domains"/>
    <property type="match status" value="1"/>
</dbReference>
<protein>
    <recommendedName>
        <fullName evidence="1">HTH cro/C1-type domain-containing protein</fullName>
    </recommendedName>
</protein>
<dbReference type="Proteomes" id="UP000233440">
    <property type="component" value="Unassembled WGS sequence"/>
</dbReference>
<name>A0A2N3LGQ6_9BACI</name>
<keyword evidence="3" id="KW-1185">Reference proteome</keyword>
<feature type="domain" description="HTH cro/C1-type" evidence="1">
    <location>
        <begin position="7"/>
        <end position="61"/>
    </location>
</feature>
<dbReference type="Gene3D" id="1.10.260.40">
    <property type="entry name" value="lambda repressor-like DNA-binding domains"/>
    <property type="match status" value="1"/>
</dbReference>
<dbReference type="InterPro" id="IPR010982">
    <property type="entry name" value="Lambda_DNA-bd_dom_sf"/>
</dbReference>
<dbReference type="AlphaFoldDB" id="A0A2N3LGQ6"/>
<evidence type="ECO:0000259" key="1">
    <source>
        <dbReference type="PROSITE" id="PS50943"/>
    </source>
</evidence>